<sequence length="1008" mass="115023">MDEIEVDAKRFHKRARSLINQWKSEANAELFQNTDAILFVIGDDDYENPYRKSVTLETWLIGFPVYQTIMLLTPEKITIVCSAKKADILDKLKKGDKQVPLEILRRSKNNVEDNINLCVPLLESLKGKKVGVTKDKFKGKNVDEWNKAKTKTDVKYEEIDIQIAISACMAVKDDEEVKTMRLAAKVSANVMKSHFIPEMSTLIDEETPITHEKLSELTEGVLDLDNAKFSKKVHIPQEMVNKDELDWCYTPIVQSGGEYDLKSSAMSNNHKLHSGVILCSLGLRYKFYCSNIGRTFLIDPNKTQEKNYEFLLDLQQRVLEVIREGTKIKDVYAKALQHVKSKRPDLEKHFTKSIGFAMGIEFREAGLVLGAKNARELRSGMVLNLSLGFTDLENPKPADDKSKTYALLLVDTVRVTHDLPVVLTNECSKKLNEISYFFKDEGADDAGEAEAPAPRPKKSDPPSKSAILRSKFRSEDQVDESREQKRKEHQKQLFAQKQAEGLAKFSSADGTDGNEDRPVFRKFESYRSEAKLPREVRDLKIVVDKRNETIILPIYGMAVPFHISTLKNASKSDEGDYVMLRLNFLTPGQAGGKKEDMPFDDPMATFIRALTFRSADIGRMAEIYRNITDLKRDAAKKEAERKEMADVVEQDSLVPIKGRRPHRLADVYVRPQVESKRIPGELEIHTNGIRYQTIRSDNSFNVLFSNVKHLFFQPCDNELIVLIHVHLKNPVMIGKRKTKDIQFYRDASDIQFDETGNKRRRHLYGDEDEIESEQEERRRRANLNKEFRTFADKISEASDNRVEVDIPFRELGFSGVPFRSNVLLQPTTDCLVHLSDPPFLVVTLSEIELAHLERVQFGLKNFDMVFIFKDFKRPPIHINTVPMQQLDNVKDWLDSVEVAFTEGPVNLNWNMIMKTVNDNPADFFKDGGWGFLGGGEDEDGSGAESESASEFEMSEDDFQESESEEESDFASEASDDDSMDEEELSDEGDGKSCDFHSLRHSQTEFFLV</sequence>
<dbReference type="CDD" id="cd01091">
    <property type="entry name" value="CDC68-like"/>
    <property type="match status" value="1"/>
</dbReference>
<evidence type="ECO:0000256" key="8">
    <source>
        <dbReference type="ARBA" id="ARBA00023204"/>
    </source>
</evidence>
<dbReference type="PANTHER" id="PTHR13980:SF15">
    <property type="entry name" value="FACT COMPLEX SUBUNIT SPT16"/>
    <property type="match status" value="1"/>
</dbReference>
<evidence type="ECO:0000256" key="2">
    <source>
        <dbReference type="ARBA" id="ARBA00022454"/>
    </source>
</evidence>
<dbReference type="GO" id="GO:0006281">
    <property type="term" value="P:DNA repair"/>
    <property type="evidence" value="ECO:0007669"/>
    <property type="project" value="UniProtKB-UniRule"/>
</dbReference>
<dbReference type="STRING" id="13706.A0A1X2HB90"/>
<feature type="coiled-coil region" evidence="11">
    <location>
        <begin position="620"/>
        <end position="647"/>
    </location>
</feature>
<dbReference type="GO" id="GO:0140719">
    <property type="term" value="P:constitutive heterochromatin formation"/>
    <property type="evidence" value="ECO:0007669"/>
    <property type="project" value="EnsemblFungi"/>
</dbReference>
<feature type="region of interest" description="Disordered" evidence="12">
    <location>
        <begin position="934"/>
        <end position="995"/>
    </location>
</feature>
<comment type="similarity">
    <text evidence="1 10">Belongs to the peptidase M24 family. SPT16 subfamily.</text>
</comment>
<gene>
    <name evidence="16" type="ORF">BCR43DRAFT_493833</name>
</gene>
<dbReference type="SMART" id="SM01286">
    <property type="entry name" value="SPT16"/>
    <property type="match status" value="1"/>
</dbReference>
<evidence type="ECO:0000256" key="9">
    <source>
        <dbReference type="ARBA" id="ARBA00023242"/>
    </source>
</evidence>
<evidence type="ECO:0000256" key="7">
    <source>
        <dbReference type="ARBA" id="ARBA00023163"/>
    </source>
</evidence>
<evidence type="ECO:0000259" key="15">
    <source>
        <dbReference type="SMART" id="SM01287"/>
    </source>
</evidence>
<evidence type="ECO:0000313" key="17">
    <source>
        <dbReference type="Proteomes" id="UP000242180"/>
    </source>
</evidence>
<feature type="domain" description="FACT complex subunit SPT16 middle" evidence="14">
    <location>
        <begin position="541"/>
        <end position="691"/>
    </location>
</feature>
<dbReference type="Gene3D" id="2.30.29.210">
    <property type="entry name" value="FACT complex subunit Spt16p/Cdc68p"/>
    <property type="match status" value="1"/>
</dbReference>
<protein>
    <recommendedName>
        <fullName evidence="10">FACT complex subunit</fullName>
    </recommendedName>
</protein>
<evidence type="ECO:0000256" key="6">
    <source>
        <dbReference type="ARBA" id="ARBA00023054"/>
    </source>
</evidence>
<dbReference type="SUPFAM" id="SSF55920">
    <property type="entry name" value="Creatinase/aminopeptidase"/>
    <property type="match status" value="1"/>
</dbReference>
<dbReference type="EMBL" id="MCGN01000006">
    <property type="protein sequence ID" value="ORY95933.1"/>
    <property type="molecule type" value="Genomic_DNA"/>
</dbReference>
<comment type="function">
    <text evidence="10">Component of the FACT complex, a general chromatin factor that acts to reorganize nucleosomes. The FACT complex is involved in multiple processes that require DNA as a template such as mRNA elongation, DNA replication and DNA repair. During transcription elongation the FACT complex acts as a histone chaperone that both destabilizes and restores nucleosomal structure. It facilitates the passage of RNA polymerase II and transcription by promoting the dissociation of one histone H2A-H2B dimer from the nucleosome, then subsequently promotes the reestablishment of the nucleosome following the passage of RNA polymerase II.</text>
</comment>
<dbReference type="FunCoup" id="A0A1X2HB90">
    <property type="interactions" value="911"/>
</dbReference>
<dbReference type="FunFam" id="2.30.29.210:FF:000001">
    <property type="entry name" value="FACT complex subunit spt16"/>
    <property type="match status" value="1"/>
</dbReference>
<dbReference type="Pfam" id="PF14826">
    <property type="entry name" value="FACT-Spt16_Nlob"/>
    <property type="match status" value="1"/>
</dbReference>
<feature type="compositionally biased region" description="Basic and acidic residues" evidence="12">
    <location>
        <begin position="472"/>
        <end position="486"/>
    </location>
</feature>
<feature type="domain" description="Histone chaperone RTT106/FACT complex subunit SPT16-like middle" evidence="15">
    <location>
        <begin position="813"/>
        <end position="903"/>
    </location>
</feature>
<dbReference type="GO" id="GO:0006261">
    <property type="term" value="P:DNA-templated DNA replication"/>
    <property type="evidence" value="ECO:0007669"/>
    <property type="project" value="EnsemblFungi"/>
</dbReference>
<dbReference type="InterPro" id="IPR056595">
    <property type="entry name" value="Fact-SPT16_PH"/>
</dbReference>
<keyword evidence="6 11" id="KW-0175">Coiled coil</keyword>
<dbReference type="FunFam" id="2.30.29.30:FF:000017">
    <property type="entry name" value="FACT complex subunit SPT16"/>
    <property type="match status" value="1"/>
</dbReference>
<feature type="domain" description="FACT complex subunit SPT16 N-terminal lobe" evidence="13">
    <location>
        <begin position="6"/>
        <end position="165"/>
    </location>
</feature>
<dbReference type="GO" id="GO:0042393">
    <property type="term" value="F:histone binding"/>
    <property type="evidence" value="ECO:0007669"/>
    <property type="project" value="EnsemblFungi"/>
</dbReference>
<dbReference type="GO" id="GO:0045899">
    <property type="term" value="P:positive regulation of RNA polymerase II transcription preinitiation complex assembly"/>
    <property type="evidence" value="ECO:0007669"/>
    <property type="project" value="EnsemblFungi"/>
</dbReference>
<evidence type="ECO:0000256" key="3">
    <source>
        <dbReference type="ARBA" id="ARBA00022705"/>
    </source>
</evidence>
<feature type="compositionally biased region" description="Acidic residues" evidence="12">
    <location>
        <begin position="935"/>
        <end position="987"/>
    </location>
</feature>
<comment type="subunit">
    <text evidence="10">Component of the FACT complex.</text>
</comment>
<keyword evidence="5 10" id="KW-0805">Transcription regulation</keyword>
<dbReference type="InterPro" id="IPR040258">
    <property type="entry name" value="Spt16"/>
</dbReference>
<evidence type="ECO:0000256" key="4">
    <source>
        <dbReference type="ARBA" id="ARBA00022763"/>
    </source>
</evidence>
<dbReference type="Pfam" id="PF24824">
    <property type="entry name" value="PH_SPT16"/>
    <property type="match status" value="1"/>
</dbReference>
<dbReference type="OrthoDB" id="10251642at2759"/>
<dbReference type="GO" id="GO:0140713">
    <property type="term" value="F:histone chaperone activity"/>
    <property type="evidence" value="ECO:0007669"/>
    <property type="project" value="EnsemblFungi"/>
</dbReference>
<dbReference type="AlphaFoldDB" id="A0A1X2HB90"/>
<dbReference type="Pfam" id="PF08644">
    <property type="entry name" value="SPT16"/>
    <property type="match status" value="1"/>
</dbReference>
<dbReference type="GO" id="GO:0006368">
    <property type="term" value="P:transcription elongation by RNA polymerase II"/>
    <property type="evidence" value="ECO:0007669"/>
    <property type="project" value="TreeGrafter"/>
</dbReference>
<dbReference type="InterPro" id="IPR013719">
    <property type="entry name" value="RTT106/SPT16-like_middle_dom"/>
</dbReference>
<dbReference type="InParanoid" id="A0A1X2HB90"/>
<proteinExistence type="inferred from homology"/>
<dbReference type="Pfam" id="PF08512">
    <property type="entry name" value="Rttp106-like_middle"/>
    <property type="match status" value="1"/>
</dbReference>
<evidence type="ECO:0000256" key="1">
    <source>
        <dbReference type="ARBA" id="ARBA00010779"/>
    </source>
</evidence>
<dbReference type="Proteomes" id="UP000242180">
    <property type="component" value="Unassembled WGS sequence"/>
</dbReference>
<dbReference type="GO" id="GO:0006334">
    <property type="term" value="P:nucleosome assembly"/>
    <property type="evidence" value="ECO:0007669"/>
    <property type="project" value="EnsemblFungi"/>
</dbReference>
<dbReference type="GO" id="GO:0031491">
    <property type="term" value="F:nucleosome binding"/>
    <property type="evidence" value="ECO:0007669"/>
    <property type="project" value="EnsemblFungi"/>
</dbReference>
<feature type="region of interest" description="Disordered" evidence="12">
    <location>
        <begin position="445"/>
        <end position="492"/>
    </location>
</feature>
<dbReference type="Gene3D" id="2.30.29.30">
    <property type="entry name" value="Pleckstrin-homology domain (PH domain)/Phosphotyrosine-binding domain (PTB)"/>
    <property type="match status" value="1"/>
</dbReference>
<keyword evidence="17" id="KW-1185">Reference proteome</keyword>
<dbReference type="GO" id="GO:0007063">
    <property type="term" value="P:regulation of sister chromatid cohesion"/>
    <property type="evidence" value="ECO:0007669"/>
    <property type="project" value="EnsemblFungi"/>
</dbReference>
<keyword evidence="4 10" id="KW-0227">DNA damage</keyword>
<evidence type="ECO:0000256" key="5">
    <source>
        <dbReference type="ARBA" id="ARBA00023015"/>
    </source>
</evidence>
<dbReference type="FunFam" id="2.30.29.150:FF:000002">
    <property type="entry name" value="FACT complex subunit SPT16"/>
    <property type="match status" value="1"/>
</dbReference>
<dbReference type="InterPro" id="IPR033825">
    <property type="entry name" value="Spt16_M24"/>
</dbReference>
<dbReference type="PANTHER" id="PTHR13980">
    <property type="entry name" value="CDC68 RELATED"/>
    <property type="match status" value="1"/>
</dbReference>
<dbReference type="InterPro" id="IPR013953">
    <property type="entry name" value="FACT_SPT16_M"/>
</dbReference>
<keyword evidence="9 10" id="KW-0539">Nucleus</keyword>
<evidence type="ECO:0000256" key="11">
    <source>
        <dbReference type="SAM" id="Coils"/>
    </source>
</evidence>
<dbReference type="InterPro" id="IPR011993">
    <property type="entry name" value="PH-like_dom_sf"/>
</dbReference>
<dbReference type="Gene3D" id="2.30.29.150">
    <property type="match status" value="1"/>
</dbReference>
<evidence type="ECO:0000313" key="16">
    <source>
        <dbReference type="EMBL" id="ORY95933.1"/>
    </source>
</evidence>
<dbReference type="SMART" id="SM01285">
    <property type="entry name" value="FACT-Spt16_Nlob"/>
    <property type="match status" value="1"/>
</dbReference>
<evidence type="ECO:0000259" key="13">
    <source>
        <dbReference type="SMART" id="SM01285"/>
    </source>
</evidence>
<comment type="subcellular location">
    <subcellularLocation>
        <location evidence="10">Nucleus</location>
    </subcellularLocation>
    <subcellularLocation>
        <location evidence="10">Chromosome</location>
    </subcellularLocation>
</comment>
<dbReference type="GO" id="GO:0035101">
    <property type="term" value="C:FACT complex"/>
    <property type="evidence" value="ECO:0007669"/>
    <property type="project" value="UniProtKB-UniRule"/>
</dbReference>
<dbReference type="Pfam" id="PF00557">
    <property type="entry name" value="Peptidase_M24"/>
    <property type="match status" value="1"/>
</dbReference>
<keyword evidence="3 10" id="KW-0235">DNA replication</keyword>
<keyword evidence="2 10" id="KW-0158">Chromosome</keyword>
<comment type="caution">
    <text evidence="16">The sequence shown here is derived from an EMBL/GenBank/DDBJ whole genome shotgun (WGS) entry which is preliminary data.</text>
</comment>
<dbReference type="InterPro" id="IPR029148">
    <property type="entry name" value="FACT-SPT16_Nlobe"/>
</dbReference>
<accession>A0A1X2HB90</accession>
<keyword evidence="7 10" id="KW-0804">Transcription</keyword>
<dbReference type="OMA" id="YHINTIP"/>
<evidence type="ECO:0000259" key="14">
    <source>
        <dbReference type="SMART" id="SM01286"/>
    </source>
</evidence>
<organism evidence="16 17">
    <name type="scientific">Syncephalastrum racemosum</name>
    <name type="common">Filamentous fungus</name>
    <dbReference type="NCBI Taxonomy" id="13706"/>
    <lineage>
        <taxon>Eukaryota</taxon>
        <taxon>Fungi</taxon>
        <taxon>Fungi incertae sedis</taxon>
        <taxon>Mucoromycota</taxon>
        <taxon>Mucoromycotina</taxon>
        <taxon>Mucoromycetes</taxon>
        <taxon>Mucorales</taxon>
        <taxon>Syncephalastraceae</taxon>
        <taxon>Syncephalastrum</taxon>
    </lineage>
</organism>
<evidence type="ECO:0000256" key="10">
    <source>
        <dbReference type="RuleBase" id="RU367052"/>
    </source>
</evidence>
<dbReference type="InterPro" id="IPR029149">
    <property type="entry name" value="Creatin/AminoP/Spt16_N"/>
</dbReference>
<keyword evidence="8 10" id="KW-0234">DNA repair</keyword>
<reference evidence="16 17" key="1">
    <citation type="submission" date="2016-07" db="EMBL/GenBank/DDBJ databases">
        <title>Pervasive Adenine N6-methylation of Active Genes in Fungi.</title>
        <authorList>
            <consortium name="DOE Joint Genome Institute"/>
            <person name="Mondo S.J."/>
            <person name="Dannebaum R.O."/>
            <person name="Kuo R.C."/>
            <person name="Labutti K."/>
            <person name="Haridas S."/>
            <person name="Kuo A."/>
            <person name="Salamov A."/>
            <person name="Ahrendt S.R."/>
            <person name="Lipzen A."/>
            <person name="Sullivan W."/>
            <person name="Andreopoulos W.B."/>
            <person name="Clum A."/>
            <person name="Lindquist E."/>
            <person name="Daum C."/>
            <person name="Ramamoorthy G.K."/>
            <person name="Gryganskyi A."/>
            <person name="Culley D."/>
            <person name="Magnuson J.K."/>
            <person name="James T.Y."/>
            <person name="O'Malley M.A."/>
            <person name="Stajich J.E."/>
            <person name="Spatafora J.W."/>
            <person name="Visel A."/>
            <person name="Grigoriev I.V."/>
        </authorList>
    </citation>
    <scope>NUCLEOTIDE SEQUENCE [LARGE SCALE GENOMIC DNA]</scope>
    <source>
        <strain evidence="16 17">NRRL 2496</strain>
    </source>
</reference>
<dbReference type="InterPro" id="IPR036005">
    <property type="entry name" value="Creatinase/aminopeptidase-like"/>
</dbReference>
<dbReference type="Gene3D" id="3.90.230.10">
    <property type="entry name" value="Creatinase/methionine aminopeptidase superfamily"/>
    <property type="match status" value="1"/>
</dbReference>
<dbReference type="FunFam" id="3.90.230.10:FF:000005">
    <property type="entry name" value="FACT complex subunit spt16"/>
    <property type="match status" value="1"/>
</dbReference>
<dbReference type="SMART" id="SM01287">
    <property type="entry name" value="Rtt106"/>
    <property type="match status" value="1"/>
</dbReference>
<dbReference type="InterPro" id="IPR000994">
    <property type="entry name" value="Pept_M24"/>
</dbReference>
<dbReference type="Gene3D" id="3.40.350.10">
    <property type="entry name" value="Creatinase/prolidase N-terminal domain"/>
    <property type="match status" value="1"/>
</dbReference>
<evidence type="ECO:0000256" key="12">
    <source>
        <dbReference type="SAM" id="MobiDB-lite"/>
    </source>
</evidence>
<name>A0A1X2HB90_SYNRA</name>